<accession>A0ABQ1FN38</accession>
<evidence type="ECO:0000256" key="1">
    <source>
        <dbReference type="SAM" id="Coils"/>
    </source>
</evidence>
<gene>
    <name evidence="2" type="ORF">GCM10010981_09620</name>
</gene>
<protein>
    <recommendedName>
        <fullName evidence="4">Type III secretion protein</fullName>
    </recommendedName>
</protein>
<dbReference type="EMBL" id="BMJA01000001">
    <property type="protein sequence ID" value="GGA23385.1"/>
    <property type="molecule type" value="Genomic_DNA"/>
</dbReference>
<feature type="coiled-coil region" evidence="1">
    <location>
        <begin position="22"/>
        <end position="56"/>
    </location>
</feature>
<sequence>MGQRKTEDAAKNDLLKIAKVRHQVASAKMARLARDLRAAERKEQAMDEQLDQLRHETKLIQAACLDKVTDNLHGIAIYQGQLRVIDLEIRRTEVRKEMLAEECSGLRSILSTERKQLEHLEIRVDLYKKMLRQVKIKEIDRIDDQD</sequence>
<proteinExistence type="predicted"/>
<organism evidence="2 3">
    <name type="scientific">Dyella nitratireducens</name>
    <dbReference type="NCBI Taxonomy" id="1849580"/>
    <lineage>
        <taxon>Bacteria</taxon>
        <taxon>Pseudomonadati</taxon>
        <taxon>Pseudomonadota</taxon>
        <taxon>Gammaproteobacteria</taxon>
        <taxon>Lysobacterales</taxon>
        <taxon>Rhodanobacteraceae</taxon>
        <taxon>Dyella</taxon>
    </lineage>
</organism>
<evidence type="ECO:0000313" key="2">
    <source>
        <dbReference type="EMBL" id="GGA23385.1"/>
    </source>
</evidence>
<comment type="caution">
    <text evidence="2">The sequence shown here is derived from an EMBL/GenBank/DDBJ whole genome shotgun (WGS) entry which is preliminary data.</text>
</comment>
<evidence type="ECO:0000313" key="3">
    <source>
        <dbReference type="Proteomes" id="UP000620046"/>
    </source>
</evidence>
<keyword evidence="3" id="KW-1185">Reference proteome</keyword>
<dbReference type="Proteomes" id="UP000620046">
    <property type="component" value="Unassembled WGS sequence"/>
</dbReference>
<dbReference type="RefSeq" id="WP_188793099.1">
    <property type="nucleotide sequence ID" value="NZ_BMJA01000001.1"/>
</dbReference>
<evidence type="ECO:0008006" key="4">
    <source>
        <dbReference type="Google" id="ProtNLM"/>
    </source>
</evidence>
<reference evidence="3" key="1">
    <citation type="journal article" date="2019" name="Int. J. Syst. Evol. Microbiol.">
        <title>The Global Catalogue of Microorganisms (GCM) 10K type strain sequencing project: providing services to taxonomists for standard genome sequencing and annotation.</title>
        <authorList>
            <consortium name="The Broad Institute Genomics Platform"/>
            <consortium name="The Broad Institute Genome Sequencing Center for Infectious Disease"/>
            <person name="Wu L."/>
            <person name="Ma J."/>
        </authorList>
    </citation>
    <scope>NUCLEOTIDE SEQUENCE [LARGE SCALE GENOMIC DNA]</scope>
    <source>
        <strain evidence="3">CGMCC 1.15439</strain>
    </source>
</reference>
<name>A0ABQ1FN38_9GAMM</name>
<keyword evidence="1" id="KW-0175">Coiled coil</keyword>